<comment type="subcellular location">
    <subcellularLocation>
        <location evidence="2">Cytoplasm</location>
        <location evidence="2">Cytosol</location>
    </subcellularLocation>
    <subcellularLocation>
        <location evidence="1">Peroxisome matrix</location>
    </subcellularLocation>
</comment>
<dbReference type="PANTHER" id="PTHR46027:SF1">
    <property type="entry name" value="PEROXISOMAL TARGETING SIGNAL 2 RECEPTOR"/>
    <property type="match status" value="1"/>
</dbReference>
<keyword evidence="8" id="KW-0576">Peroxisome</keyword>
<feature type="repeat" description="WD" evidence="11">
    <location>
        <begin position="65"/>
        <end position="98"/>
    </location>
</feature>
<feature type="repeat" description="WD" evidence="11">
    <location>
        <begin position="243"/>
        <end position="278"/>
    </location>
</feature>
<feature type="domain" description="EIPR1-like beta-propeller" evidence="12">
    <location>
        <begin position="153"/>
        <end position="275"/>
    </location>
</feature>
<dbReference type="Proteomes" id="UP000037751">
    <property type="component" value="Unassembled WGS sequence"/>
</dbReference>
<evidence type="ECO:0000256" key="3">
    <source>
        <dbReference type="ARBA" id="ARBA00022448"/>
    </source>
</evidence>
<keyword evidence="7" id="KW-0653">Protein transport</keyword>
<dbReference type="GO" id="GO:0016558">
    <property type="term" value="P:protein import into peroxisome matrix"/>
    <property type="evidence" value="ECO:0007669"/>
    <property type="project" value="InterPro"/>
</dbReference>
<dbReference type="Gene3D" id="2.130.10.10">
    <property type="entry name" value="YVTN repeat-like/Quinoprotein amine dehydrogenase"/>
    <property type="match status" value="1"/>
</dbReference>
<evidence type="ECO:0000259" key="12">
    <source>
        <dbReference type="Pfam" id="PF23609"/>
    </source>
</evidence>
<accession>A0A0M8MR83</accession>
<dbReference type="STRING" id="77020.A0A0M8MR83"/>
<evidence type="ECO:0000313" key="14">
    <source>
        <dbReference type="Proteomes" id="UP000037751"/>
    </source>
</evidence>
<name>A0A0M8MR83_9BASI</name>
<dbReference type="Pfam" id="PF00400">
    <property type="entry name" value="WD40"/>
    <property type="match status" value="3"/>
</dbReference>
<evidence type="ECO:0000256" key="8">
    <source>
        <dbReference type="ARBA" id="ARBA00023140"/>
    </source>
</evidence>
<feature type="repeat" description="WD" evidence="11">
    <location>
        <begin position="109"/>
        <end position="151"/>
    </location>
</feature>
<protein>
    <recommendedName>
        <fullName evidence="10">Peroxin-7</fullName>
    </recommendedName>
</protein>
<proteinExistence type="inferred from homology"/>
<organism evidence="13 14">
    <name type="scientific">Malassezia pachydermatis</name>
    <dbReference type="NCBI Taxonomy" id="77020"/>
    <lineage>
        <taxon>Eukaryota</taxon>
        <taxon>Fungi</taxon>
        <taxon>Dikarya</taxon>
        <taxon>Basidiomycota</taxon>
        <taxon>Ustilaginomycotina</taxon>
        <taxon>Malasseziomycetes</taxon>
        <taxon>Malasseziales</taxon>
        <taxon>Malasseziaceae</taxon>
        <taxon>Malassezia</taxon>
    </lineage>
</organism>
<dbReference type="GeneID" id="28728691"/>
<dbReference type="InterPro" id="IPR001680">
    <property type="entry name" value="WD40_rpt"/>
</dbReference>
<dbReference type="CDD" id="cd00200">
    <property type="entry name" value="WD40"/>
    <property type="match status" value="1"/>
</dbReference>
<dbReference type="PRINTS" id="PR00320">
    <property type="entry name" value="GPROTEINBRPT"/>
</dbReference>
<dbReference type="InterPro" id="IPR059104">
    <property type="entry name" value="Beta-prop_EIPR1-like"/>
</dbReference>
<sequence>MAAAKRYPTQGFAGYNVAWSPFFPDRLAVASSANVCSGSVLTIKYGLVGNGRLHLFGATPAQTKIYDTQDGIFDIAWSEIHENQIASACGDGSIKLWDASLNDHPIRNWTEHGREVFSLDWNNIQKDLFASSSWDGLVKIWHPERPASIQTIQAHGACVYKCAWSPHNPTLLATASADGSAHIFDTRQVGRPVSTMSVGGEVLALDWNKYRPMTLATGGTDRSIKVWEARGQGESMVPETCVMVGHQYAIRGVAWSPHKPDIVASASYDMTARIWSTEGAGVAAQVPMVNQPRQVYTGHREFVVGIAWSLFEPGMIATTSWDMETHVWPAMV</sequence>
<keyword evidence="5 11" id="KW-0853">WD repeat</keyword>
<dbReference type="PANTHER" id="PTHR46027">
    <property type="entry name" value="PEROXISOMAL TARGETING SIGNAL 2 RECEPTOR"/>
    <property type="match status" value="1"/>
</dbReference>
<dbReference type="InterPro" id="IPR044536">
    <property type="entry name" value="PEX7"/>
</dbReference>
<dbReference type="Pfam" id="PF23609">
    <property type="entry name" value="Beta-prop_EIPR1"/>
    <property type="match status" value="1"/>
</dbReference>
<evidence type="ECO:0000256" key="11">
    <source>
        <dbReference type="PROSITE-ProRule" id="PRU00221"/>
    </source>
</evidence>
<dbReference type="RefSeq" id="XP_017992819.1">
    <property type="nucleotide sequence ID" value="XM_018136816.1"/>
</dbReference>
<dbReference type="AlphaFoldDB" id="A0A0M8MR83"/>
<evidence type="ECO:0000256" key="5">
    <source>
        <dbReference type="ARBA" id="ARBA00022574"/>
    </source>
</evidence>
<keyword evidence="3" id="KW-0813">Transport</keyword>
<reference evidence="13 14" key="1">
    <citation type="submission" date="2015-07" db="EMBL/GenBank/DDBJ databases">
        <title>Draft Genome Sequence of Malassezia furfur CBS1878 and Malassezia pachydermatis CBS1879.</title>
        <authorList>
            <person name="Triana S."/>
            <person name="Ohm R."/>
            <person name="Gonzalez A."/>
            <person name="DeCock H."/>
            <person name="Restrepo S."/>
            <person name="Celis A."/>
        </authorList>
    </citation>
    <scope>NUCLEOTIDE SEQUENCE [LARGE SCALE GENOMIC DNA]</scope>
    <source>
        <strain evidence="13 14">CBS 1879</strain>
    </source>
</reference>
<dbReference type="InterPro" id="IPR020472">
    <property type="entry name" value="WD40_PAC1"/>
</dbReference>
<evidence type="ECO:0000313" key="13">
    <source>
        <dbReference type="EMBL" id="KOS15187.1"/>
    </source>
</evidence>
<evidence type="ECO:0000256" key="10">
    <source>
        <dbReference type="ARBA" id="ARBA00032565"/>
    </source>
</evidence>
<comment type="caution">
    <text evidence="13">The sequence shown here is derived from an EMBL/GenBank/DDBJ whole genome shotgun (WGS) entry which is preliminary data.</text>
</comment>
<gene>
    <name evidence="13" type="ORF">Malapachy_2324</name>
</gene>
<feature type="repeat" description="WD" evidence="11">
    <location>
        <begin position="215"/>
        <end position="237"/>
    </location>
</feature>
<dbReference type="EMBL" id="LGAV01000002">
    <property type="protein sequence ID" value="KOS15187.1"/>
    <property type="molecule type" value="Genomic_DNA"/>
</dbReference>
<dbReference type="InterPro" id="IPR036322">
    <property type="entry name" value="WD40_repeat_dom_sf"/>
</dbReference>
<dbReference type="VEuPathDB" id="FungiDB:Malapachy_2324"/>
<dbReference type="GO" id="GO:0005053">
    <property type="term" value="F:peroxisome matrix targeting signal-2 binding"/>
    <property type="evidence" value="ECO:0007669"/>
    <property type="project" value="InterPro"/>
</dbReference>
<evidence type="ECO:0000256" key="9">
    <source>
        <dbReference type="ARBA" id="ARBA00024017"/>
    </source>
</evidence>
<dbReference type="PROSITE" id="PS50294">
    <property type="entry name" value="WD_REPEATS_REGION"/>
    <property type="match status" value="1"/>
</dbReference>
<dbReference type="InterPro" id="IPR015943">
    <property type="entry name" value="WD40/YVTN_repeat-like_dom_sf"/>
</dbReference>
<evidence type="ECO:0000256" key="2">
    <source>
        <dbReference type="ARBA" id="ARBA00004514"/>
    </source>
</evidence>
<evidence type="ECO:0000256" key="7">
    <source>
        <dbReference type="ARBA" id="ARBA00022927"/>
    </source>
</evidence>
<keyword evidence="4" id="KW-0963">Cytoplasm</keyword>
<keyword evidence="14" id="KW-1185">Reference proteome</keyword>
<keyword evidence="6" id="KW-0677">Repeat</keyword>
<dbReference type="GO" id="GO:0005782">
    <property type="term" value="C:peroxisomal matrix"/>
    <property type="evidence" value="ECO:0007669"/>
    <property type="project" value="UniProtKB-SubCell"/>
</dbReference>
<dbReference type="PROSITE" id="PS50082">
    <property type="entry name" value="WD_REPEATS_2"/>
    <property type="match status" value="4"/>
</dbReference>
<dbReference type="OrthoDB" id="273771at2759"/>
<evidence type="ECO:0000256" key="4">
    <source>
        <dbReference type="ARBA" id="ARBA00022490"/>
    </source>
</evidence>
<evidence type="ECO:0000256" key="1">
    <source>
        <dbReference type="ARBA" id="ARBA00004253"/>
    </source>
</evidence>
<dbReference type="GO" id="GO:0005829">
    <property type="term" value="C:cytosol"/>
    <property type="evidence" value="ECO:0007669"/>
    <property type="project" value="UniProtKB-SubCell"/>
</dbReference>
<dbReference type="SUPFAM" id="SSF50978">
    <property type="entry name" value="WD40 repeat-like"/>
    <property type="match status" value="1"/>
</dbReference>
<dbReference type="SMART" id="SM00320">
    <property type="entry name" value="WD40"/>
    <property type="match status" value="6"/>
</dbReference>
<evidence type="ECO:0000256" key="6">
    <source>
        <dbReference type="ARBA" id="ARBA00022737"/>
    </source>
</evidence>
<comment type="similarity">
    <text evidence="9">Belongs to the WD repeat peroxin-7 family.</text>
</comment>